<evidence type="ECO:0000313" key="11">
    <source>
        <dbReference type="EMBL" id="MDR7100296.1"/>
    </source>
</evidence>
<evidence type="ECO:0000256" key="6">
    <source>
        <dbReference type="ARBA" id="ARBA00037589"/>
    </source>
</evidence>
<dbReference type="InterPro" id="IPR036108">
    <property type="entry name" value="4pyrrol_syn_uPrphyn_synt_sf"/>
</dbReference>
<reference evidence="11 12" key="1">
    <citation type="submission" date="2023-07" db="EMBL/GenBank/DDBJ databases">
        <title>Sorghum-associated microbial communities from plants grown in Nebraska, USA.</title>
        <authorList>
            <person name="Schachtman D."/>
        </authorList>
    </citation>
    <scope>NUCLEOTIDE SEQUENCE [LARGE SCALE GENOMIC DNA]</scope>
    <source>
        <strain evidence="11 12">BE187</strain>
    </source>
</reference>
<comment type="similarity">
    <text evidence="2 9">Belongs to the uroporphyrinogen-III synthase family.</text>
</comment>
<evidence type="ECO:0000256" key="2">
    <source>
        <dbReference type="ARBA" id="ARBA00008133"/>
    </source>
</evidence>
<evidence type="ECO:0000256" key="3">
    <source>
        <dbReference type="ARBA" id="ARBA00013109"/>
    </source>
</evidence>
<organism evidence="11 12">
    <name type="scientific">Agrilutibacter niabensis</name>
    <dbReference type="NCBI Taxonomy" id="380628"/>
    <lineage>
        <taxon>Bacteria</taxon>
        <taxon>Pseudomonadati</taxon>
        <taxon>Pseudomonadota</taxon>
        <taxon>Gammaproteobacteria</taxon>
        <taxon>Lysobacterales</taxon>
        <taxon>Lysobacteraceae</taxon>
        <taxon>Agrilutibacter</taxon>
    </lineage>
</organism>
<dbReference type="Gene3D" id="3.40.50.10090">
    <property type="match status" value="2"/>
</dbReference>
<keyword evidence="5 9" id="KW-0627">Porphyrin biosynthesis</keyword>
<dbReference type="Pfam" id="PF02602">
    <property type="entry name" value="HEM4"/>
    <property type="match status" value="1"/>
</dbReference>
<dbReference type="SUPFAM" id="SSF69618">
    <property type="entry name" value="HemD-like"/>
    <property type="match status" value="1"/>
</dbReference>
<dbReference type="InterPro" id="IPR003754">
    <property type="entry name" value="4pyrrol_synth_uPrphyn_synth"/>
</dbReference>
<proteinExistence type="inferred from homology"/>
<keyword evidence="12" id="KW-1185">Reference proteome</keyword>
<evidence type="ECO:0000256" key="9">
    <source>
        <dbReference type="RuleBase" id="RU366031"/>
    </source>
</evidence>
<keyword evidence="4 9" id="KW-0456">Lyase</keyword>
<dbReference type="RefSeq" id="WP_310054976.1">
    <property type="nucleotide sequence ID" value="NZ_JAVDVW010000002.1"/>
</dbReference>
<dbReference type="CDD" id="cd06578">
    <property type="entry name" value="HemD"/>
    <property type="match status" value="1"/>
</dbReference>
<dbReference type="GO" id="GO:0004852">
    <property type="term" value="F:uroporphyrinogen-III synthase activity"/>
    <property type="evidence" value="ECO:0007669"/>
    <property type="project" value="UniProtKB-EC"/>
</dbReference>
<evidence type="ECO:0000256" key="4">
    <source>
        <dbReference type="ARBA" id="ARBA00023239"/>
    </source>
</evidence>
<evidence type="ECO:0000256" key="5">
    <source>
        <dbReference type="ARBA" id="ARBA00023244"/>
    </source>
</evidence>
<comment type="caution">
    <text evidence="11">The sequence shown here is derived from an EMBL/GenBank/DDBJ whole genome shotgun (WGS) entry which is preliminary data.</text>
</comment>
<dbReference type="PANTHER" id="PTHR38042:SF1">
    <property type="entry name" value="UROPORPHYRINOGEN-III SYNTHASE, CHLOROPLASTIC"/>
    <property type="match status" value="1"/>
</dbReference>
<sequence length="254" mass="26399">MSRRSTPSWYVISLRSRGEHAALRRAAARYGAGLIALSPWKLQLRDDAAARAALQAALAAPHVIFTSPTAVRAAHVLQPFKPRRGQHWCAVGAGTAAALQRAGVDTVHAPTRMDSEGLLALPPLQDVSGADVGLVTAPGGRGEIAPALQARGARVLRADVYARVPVPPSARVLRQLRETDAPMVLALSSGEALQHVLAALPVDLAAKLRGARVAAASERLRALAQELGFADIVVARGPRPADLAATAAAALPVA</sequence>
<dbReference type="PANTHER" id="PTHR38042">
    <property type="entry name" value="UROPORPHYRINOGEN-III SYNTHASE, CHLOROPLASTIC"/>
    <property type="match status" value="1"/>
</dbReference>
<protein>
    <recommendedName>
        <fullName evidence="7 9">Uroporphyrinogen-III synthase</fullName>
        <ecNumber evidence="3 9">4.2.1.75</ecNumber>
    </recommendedName>
</protein>
<accession>A0ABU1VS35</accession>
<name>A0ABU1VS35_9GAMM</name>
<comment type="function">
    <text evidence="6 9">Catalyzes cyclization of the linear tetrapyrrole, hydroxymethylbilane, to the macrocyclic uroporphyrinogen III.</text>
</comment>
<comment type="pathway">
    <text evidence="1 9">Porphyrin-containing compound metabolism; protoporphyrin-IX biosynthesis; coproporphyrinogen-III from 5-aminolevulinate: step 3/4.</text>
</comment>
<evidence type="ECO:0000256" key="1">
    <source>
        <dbReference type="ARBA" id="ARBA00004772"/>
    </source>
</evidence>
<comment type="catalytic activity">
    <reaction evidence="8 9">
        <text>hydroxymethylbilane = uroporphyrinogen III + H2O</text>
        <dbReference type="Rhea" id="RHEA:18965"/>
        <dbReference type="ChEBI" id="CHEBI:15377"/>
        <dbReference type="ChEBI" id="CHEBI:57308"/>
        <dbReference type="ChEBI" id="CHEBI:57845"/>
        <dbReference type="EC" id="4.2.1.75"/>
    </reaction>
</comment>
<dbReference type="InterPro" id="IPR039793">
    <property type="entry name" value="UROS/Hem4"/>
</dbReference>
<dbReference type="Proteomes" id="UP001267878">
    <property type="component" value="Unassembled WGS sequence"/>
</dbReference>
<evidence type="ECO:0000313" key="12">
    <source>
        <dbReference type="Proteomes" id="UP001267878"/>
    </source>
</evidence>
<dbReference type="EC" id="4.2.1.75" evidence="3 9"/>
<gene>
    <name evidence="11" type="ORF">J2X04_002677</name>
</gene>
<evidence type="ECO:0000256" key="7">
    <source>
        <dbReference type="ARBA" id="ARBA00040167"/>
    </source>
</evidence>
<dbReference type="EMBL" id="JAVDVW010000002">
    <property type="protein sequence ID" value="MDR7100296.1"/>
    <property type="molecule type" value="Genomic_DNA"/>
</dbReference>
<feature type="domain" description="Tetrapyrrole biosynthesis uroporphyrinogen III synthase" evidence="10">
    <location>
        <begin position="24"/>
        <end position="244"/>
    </location>
</feature>
<evidence type="ECO:0000259" key="10">
    <source>
        <dbReference type="Pfam" id="PF02602"/>
    </source>
</evidence>
<evidence type="ECO:0000256" key="8">
    <source>
        <dbReference type="ARBA" id="ARBA00048617"/>
    </source>
</evidence>